<dbReference type="RefSeq" id="WP_250914515.1">
    <property type="nucleotide sequence ID" value="NZ_JAMQAY010000001.1"/>
</dbReference>
<dbReference type="InterPro" id="IPR037523">
    <property type="entry name" value="VOC_core"/>
</dbReference>
<dbReference type="EMBL" id="JAMXLX010000001">
    <property type="protein sequence ID" value="MCO5956135.1"/>
    <property type="molecule type" value="Genomic_DNA"/>
</dbReference>
<dbReference type="PANTHER" id="PTHR36503:SF2">
    <property type="entry name" value="BLR2408 PROTEIN"/>
    <property type="match status" value="1"/>
</dbReference>
<keyword evidence="4" id="KW-1185">Reference proteome</keyword>
<dbReference type="Proteomes" id="UP001155380">
    <property type="component" value="Unassembled WGS sequence"/>
</dbReference>
<dbReference type="Gene3D" id="3.10.180.10">
    <property type="entry name" value="2,3-Dihydroxybiphenyl 1,2-Dioxygenase, domain 1"/>
    <property type="match status" value="1"/>
</dbReference>
<dbReference type="AlphaFoldDB" id="A0AAJ1F3Z2"/>
<gene>
    <name evidence="2" type="ORF">NBH20_01915</name>
    <name evidence="3" type="ORF">NBH21_05075</name>
</gene>
<reference evidence="3 4" key="1">
    <citation type="submission" date="2022-06" db="EMBL/GenBank/DDBJ databases">
        <authorList>
            <person name="Sun Q."/>
        </authorList>
    </citation>
    <scope>NUCLEOTIDE SEQUENCE</scope>
    <source>
        <strain evidence="3">S101</strain>
        <strain evidence="2 4">S153</strain>
    </source>
</reference>
<dbReference type="SUPFAM" id="SSF54593">
    <property type="entry name" value="Glyoxalase/Bleomycin resistance protein/Dihydroxybiphenyl dioxygenase"/>
    <property type="match status" value="1"/>
</dbReference>
<evidence type="ECO:0000313" key="2">
    <source>
        <dbReference type="EMBL" id="MCM2399897.1"/>
    </source>
</evidence>
<proteinExistence type="predicted"/>
<accession>A0AAJ1F3Z2</accession>
<evidence type="ECO:0000313" key="5">
    <source>
        <dbReference type="Proteomes" id="UP001155380"/>
    </source>
</evidence>
<dbReference type="InterPro" id="IPR004360">
    <property type="entry name" value="Glyas_Fos-R_dOase_dom"/>
</dbReference>
<dbReference type="CDD" id="cd09012">
    <property type="entry name" value="VOC_like"/>
    <property type="match status" value="1"/>
</dbReference>
<comment type="caution">
    <text evidence="3">The sequence shown here is derived from an EMBL/GenBank/DDBJ whole genome shotgun (WGS) entry which is preliminary data.</text>
</comment>
<protein>
    <submittedName>
        <fullName evidence="3">VOC family protein</fullName>
    </submittedName>
</protein>
<evidence type="ECO:0000313" key="4">
    <source>
        <dbReference type="Proteomes" id="UP001155079"/>
    </source>
</evidence>
<dbReference type="PANTHER" id="PTHR36503">
    <property type="entry name" value="BLR2520 PROTEIN"/>
    <property type="match status" value="1"/>
</dbReference>
<evidence type="ECO:0000259" key="1">
    <source>
        <dbReference type="PROSITE" id="PS51819"/>
    </source>
</evidence>
<feature type="domain" description="VOC" evidence="1">
    <location>
        <begin position="3"/>
        <end position="128"/>
    </location>
</feature>
<dbReference type="Proteomes" id="UP001155079">
    <property type="component" value="Unassembled WGS sequence"/>
</dbReference>
<sequence length="140" mass="15538">MTRMIFINLPVRDLSAAGKFYVAIGGTKNPNFSDERSTCMLLSDAIGVMLLTHDRYSGFTSRKIGDARRESQVLIALSVETRDDVDRTLEKAIAAGGKADPNPVQEHGFMYSRSVEDPDGYVWEIMWMDPAFVSGEKPTS</sequence>
<dbReference type="PROSITE" id="PS51819">
    <property type="entry name" value="VOC"/>
    <property type="match status" value="1"/>
</dbReference>
<evidence type="ECO:0000313" key="3">
    <source>
        <dbReference type="EMBL" id="MCO5956135.1"/>
    </source>
</evidence>
<dbReference type="InterPro" id="IPR029068">
    <property type="entry name" value="Glyas_Bleomycin-R_OHBP_Dase"/>
</dbReference>
<organism evidence="3 5">
    <name type="scientific">Ciceribacter sichuanensis</name>
    <dbReference type="NCBI Taxonomy" id="2949647"/>
    <lineage>
        <taxon>Bacteria</taxon>
        <taxon>Pseudomonadati</taxon>
        <taxon>Pseudomonadota</taxon>
        <taxon>Alphaproteobacteria</taxon>
        <taxon>Hyphomicrobiales</taxon>
        <taxon>Rhizobiaceae</taxon>
        <taxon>Ciceribacter</taxon>
    </lineage>
</organism>
<dbReference type="EMBL" id="JAMQAY010000001">
    <property type="protein sequence ID" value="MCM2399897.1"/>
    <property type="molecule type" value="Genomic_DNA"/>
</dbReference>
<name>A0AAJ1F3Z2_9HYPH</name>
<dbReference type="Pfam" id="PF00903">
    <property type="entry name" value="Glyoxalase"/>
    <property type="match status" value="1"/>
</dbReference>